<dbReference type="AlphaFoldDB" id="A0AAV9HVM1"/>
<name>A0AAV9HVM1_9PEZI</name>
<feature type="transmembrane region" description="Helical" evidence="2">
    <location>
        <begin position="1003"/>
        <end position="1019"/>
    </location>
</feature>
<evidence type="ECO:0000256" key="1">
    <source>
        <dbReference type="SAM" id="MobiDB-lite"/>
    </source>
</evidence>
<feature type="compositionally biased region" description="Gly residues" evidence="1">
    <location>
        <begin position="1222"/>
        <end position="1240"/>
    </location>
</feature>
<sequence>MDFLPHPVSGVEPLDIPFIAEHPYTFGSDFWEFPQLNGFGDRWASLPAAQLASLAQSWLYFGTISEFLGRQIDYREFKVATSVTARPLLQLLNDWLAANAIPPKGTSEQDEEAREEQKRLLYEHARFLDDVVNLAEDFDQVSQSHVKPLPTIVLSIKVLCTTLRGVLWDMVQIDRKDVHMPWPNQKRIATLDAQGQPELTPSAQLMLDVLRLRGWCPYFARKVLASYNYAIAYYFTRLFRLYSPDVTHVDCSFDECVASNADIFSYVPKHIRYGCQCQPMSVALDQIRAIIEDGGVPLVRLKGNLKKGIRLELKRMTARTRYVVVSHVWSDGIGNANANAMPECQLRRLFSHLSKLKPLKEGEDAGAEFNVLNSVDKGFQSATRRRPKYFWIDALCMPPVGTNILRMKAINRLPAVYQAADRILVLDPALEKISIADSDTLEQCARLAVSPWIGRCWTFQEAALGSVIEVQCADGTFNALSPRLKQPLACPPPPKRKQQGMDWSEVISYPVNWVRQRISRKERPISMQALSGGSTAGVGTDISLAMVASLTRCLNHEFRSSFAKGIKPIKTIYGRDSVLAPDLCTLFVQVWNQLSERATTVPGDMHLILANLLGFDTEPIMVLNKSADRMSCILRSMDGVPMSLFFNMEGPRQKPAKYHRDRWVPLYPSHQKLTFGSTYTNLRNVRGDLYLPNNDVSRTKVAVLVCTGQPDPSSSGTFILQDTITGDQYSVQLHRLDQESDAFATPEIGPYVVAIQLDNPIRTKQDDLAGFSRAPKKFPGALFRVRRIVTRVKKLYYHQLNTEYEKSFELVEEEGYSNDEANTHGKRTTDYSDGDLGAAFARHARGLFRTVYDCPCTVTTLPNMHEQLSAASPTSTFTFRHASTKNESLLFSPKLSPQIPTLPAVVLPETWQLVIEREPPTYPVPLPSRPSFSEAITPLTAHLSVTALDGLVASGCVGFAIAICATMFQPLSFLAKFSILTKLVLHSLFLIQMFVFAGIETRMLWNFLHLALVVLYAFARVRQGHAAVLDWAFIVWGFVGHSIDFVARLAIRIVVLPGLFEKYLDGFDSDVLYRSRRNRGWRRWFLGRRFGSWRGRSFKPVEERDVEEGGNEWGRRGDSLGWDLGRTRAAGEGRQEARDTRESDMVELLPSYGGDQEVRRDQSQMAVYGRLEREDREERSERDRGHSIVGMQSGLGAQNWNVGGGYGMDGMPIGGEFDMGGYGGDLGYGHGGSSGQGQERGGYSRL</sequence>
<protein>
    <recommendedName>
        <fullName evidence="5">Heterokaryon incompatibility domain-containing protein</fullName>
    </recommendedName>
</protein>
<dbReference type="PANTHER" id="PTHR39596">
    <property type="match status" value="1"/>
</dbReference>
<keyword evidence="2" id="KW-0472">Membrane</keyword>
<proteinExistence type="predicted"/>
<accession>A0AAV9HVM1</accession>
<evidence type="ECO:0000313" key="3">
    <source>
        <dbReference type="EMBL" id="KAK4464378.1"/>
    </source>
</evidence>
<evidence type="ECO:0008006" key="5">
    <source>
        <dbReference type="Google" id="ProtNLM"/>
    </source>
</evidence>
<feature type="transmembrane region" description="Helical" evidence="2">
    <location>
        <begin position="980"/>
        <end position="997"/>
    </location>
</feature>
<organism evidence="3 4">
    <name type="scientific">Cladorrhinum samala</name>
    <dbReference type="NCBI Taxonomy" id="585594"/>
    <lineage>
        <taxon>Eukaryota</taxon>
        <taxon>Fungi</taxon>
        <taxon>Dikarya</taxon>
        <taxon>Ascomycota</taxon>
        <taxon>Pezizomycotina</taxon>
        <taxon>Sordariomycetes</taxon>
        <taxon>Sordariomycetidae</taxon>
        <taxon>Sordariales</taxon>
        <taxon>Podosporaceae</taxon>
        <taxon>Cladorrhinum</taxon>
    </lineage>
</organism>
<keyword evidence="4" id="KW-1185">Reference proteome</keyword>
<reference evidence="3" key="2">
    <citation type="submission" date="2023-06" db="EMBL/GenBank/DDBJ databases">
        <authorList>
            <consortium name="Lawrence Berkeley National Laboratory"/>
            <person name="Mondo S.J."/>
            <person name="Hensen N."/>
            <person name="Bonometti L."/>
            <person name="Westerberg I."/>
            <person name="Brannstrom I.O."/>
            <person name="Guillou S."/>
            <person name="Cros-Aarteil S."/>
            <person name="Calhoun S."/>
            <person name="Haridas S."/>
            <person name="Kuo A."/>
            <person name="Pangilinan J."/>
            <person name="Riley R."/>
            <person name="Labutti K."/>
            <person name="Andreopoulos B."/>
            <person name="Lipzen A."/>
            <person name="Chen C."/>
            <person name="Yanf M."/>
            <person name="Daum C."/>
            <person name="Ng V."/>
            <person name="Clum A."/>
            <person name="Steindorff A."/>
            <person name="Ohm R."/>
            <person name="Martin F."/>
            <person name="Silar P."/>
            <person name="Natvig D."/>
            <person name="Lalanne C."/>
            <person name="Gautier V."/>
            <person name="Ament-Velasquez S.L."/>
            <person name="Kruys A."/>
            <person name="Hutchinson M.I."/>
            <person name="Powell A.J."/>
            <person name="Barry K."/>
            <person name="Miller A.N."/>
            <person name="Grigoriev I.V."/>
            <person name="Debuchy R."/>
            <person name="Gladieux P."/>
            <person name="Thoren M.H."/>
            <person name="Johannesson H."/>
        </authorList>
    </citation>
    <scope>NUCLEOTIDE SEQUENCE</scope>
    <source>
        <strain evidence="3">PSN324</strain>
    </source>
</reference>
<keyword evidence="2" id="KW-0812">Transmembrane</keyword>
<keyword evidence="2" id="KW-1133">Transmembrane helix</keyword>
<feature type="compositionally biased region" description="Basic and acidic residues" evidence="1">
    <location>
        <begin position="1170"/>
        <end position="1186"/>
    </location>
</feature>
<reference evidence="3" key="1">
    <citation type="journal article" date="2023" name="Mol. Phylogenet. Evol.">
        <title>Genome-scale phylogeny and comparative genomics of the fungal order Sordariales.</title>
        <authorList>
            <person name="Hensen N."/>
            <person name="Bonometti L."/>
            <person name="Westerberg I."/>
            <person name="Brannstrom I.O."/>
            <person name="Guillou S."/>
            <person name="Cros-Aarteil S."/>
            <person name="Calhoun S."/>
            <person name="Haridas S."/>
            <person name="Kuo A."/>
            <person name="Mondo S."/>
            <person name="Pangilinan J."/>
            <person name="Riley R."/>
            <person name="LaButti K."/>
            <person name="Andreopoulos B."/>
            <person name="Lipzen A."/>
            <person name="Chen C."/>
            <person name="Yan M."/>
            <person name="Daum C."/>
            <person name="Ng V."/>
            <person name="Clum A."/>
            <person name="Steindorff A."/>
            <person name="Ohm R.A."/>
            <person name="Martin F."/>
            <person name="Silar P."/>
            <person name="Natvig D.O."/>
            <person name="Lalanne C."/>
            <person name="Gautier V."/>
            <person name="Ament-Velasquez S.L."/>
            <person name="Kruys A."/>
            <person name="Hutchinson M.I."/>
            <person name="Powell A.J."/>
            <person name="Barry K."/>
            <person name="Miller A.N."/>
            <person name="Grigoriev I.V."/>
            <person name="Debuchy R."/>
            <person name="Gladieux P."/>
            <person name="Hiltunen Thoren M."/>
            <person name="Johannesson H."/>
        </authorList>
    </citation>
    <scope>NUCLEOTIDE SEQUENCE</scope>
    <source>
        <strain evidence="3">PSN324</strain>
    </source>
</reference>
<dbReference type="EMBL" id="MU864949">
    <property type="protein sequence ID" value="KAK4464378.1"/>
    <property type="molecule type" value="Genomic_DNA"/>
</dbReference>
<dbReference type="Proteomes" id="UP001321749">
    <property type="component" value="Unassembled WGS sequence"/>
</dbReference>
<dbReference type="PANTHER" id="PTHR39596:SF2">
    <property type="entry name" value="HET DOMAIN PROTEIN (AFU_ORTHOLOGUE AFUA_1G17550)-RELATED"/>
    <property type="match status" value="1"/>
</dbReference>
<comment type="caution">
    <text evidence="3">The sequence shown here is derived from an EMBL/GenBank/DDBJ whole genome shotgun (WGS) entry which is preliminary data.</text>
</comment>
<gene>
    <name evidence="3" type="ORF">QBC42DRAFT_263622</name>
</gene>
<evidence type="ECO:0000313" key="4">
    <source>
        <dbReference type="Proteomes" id="UP001321749"/>
    </source>
</evidence>
<feature type="region of interest" description="Disordered" evidence="1">
    <location>
        <begin position="1222"/>
        <end position="1246"/>
    </location>
</feature>
<evidence type="ECO:0000256" key="2">
    <source>
        <dbReference type="SAM" id="Phobius"/>
    </source>
</evidence>
<feature type="region of interest" description="Disordered" evidence="1">
    <location>
        <begin position="1170"/>
        <end position="1196"/>
    </location>
</feature>